<accession>A0A1M6S1S6</accession>
<dbReference type="Proteomes" id="UP000183997">
    <property type="component" value="Unassembled WGS sequence"/>
</dbReference>
<keyword evidence="13 14" id="KW-0472">Membrane</keyword>
<feature type="domain" description="HAMP" evidence="16">
    <location>
        <begin position="235"/>
        <end position="288"/>
    </location>
</feature>
<sequence>MKNKRSLWKILRQVIKILFRLLMMLFKVIPLALSKFHKWLVKRLHFSITFKITTMYALIFTFVLLLFNTGICAATMAYLGVDAAEELDKNYQIVTSYLTESTEIPSENIEYLAKLEQVEITLFNENQKVLYTTGGNTIPAFYDQTNHVNFEGKYFLSFNRNYLPSNHFYTAIPYQTGLAIVLQDTMFWNSNNIHIQITHHLLKETISVGVLVSVLFTLTVVAIMIVIIIGWRTSKRMLKPVEVMTKTVKNITVNALDTRLDVTGSQDELKELAETFNSMLDRIQFSYEQQKQFVSDASHELRTPIAVIQGYANLLDRWGKNDQSILEESIGSIKTEAINMQELVEKLLFLARGDKNSQKLDKKAFSLQELIDEVSKESKLIAQDHEFISERCEDIVIQADRKLLKEAMRVFIDNSIKYTPKGGKIIINCYSQNDKAVLTVEDSGIGIAQEDLPHIFNRFYRADKSRTKQTGGTGLGLAIAKRIIQMHGGNIEVTSKMNEGTKIRISLPK</sequence>
<evidence type="ECO:0000256" key="14">
    <source>
        <dbReference type="SAM" id="Phobius"/>
    </source>
</evidence>
<dbReference type="PANTHER" id="PTHR45528">
    <property type="entry name" value="SENSOR HISTIDINE KINASE CPXA"/>
    <property type="match status" value="1"/>
</dbReference>
<evidence type="ECO:0000256" key="10">
    <source>
        <dbReference type="ARBA" id="ARBA00022840"/>
    </source>
</evidence>
<dbReference type="GO" id="GO:0005524">
    <property type="term" value="F:ATP binding"/>
    <property type="evidence" value="ECO:0007669"/>
    <property type="project" value="UniProtKB-KW"/>
</dbReference>
<dbReference type="PRINTS" id="PR00344">
    <property type="entry name" value="BCTRLSENSOR"/>
</dbReference>
<feature type="transmembrane region" description="Helical" evidence="14">
    <location>
        <begin position="17"/>
        <end position="34"/>
    </location>
</feature>
<dbReference type="CDD" id="cd00082">
    <property type="entry name" value="HisKA"/>
    <property type="match status" value="1"/>
</dbReference>
<dbReference type="InterPro" id="IPR004358">
    <property type="entry name" value="Sig_transdc_His_kin-like_C"/>
</dbReference>
<evidence type="ECO:0000256" key="8">
    <source>
        <dbReference type="ARBA" id="ARBA00022741"/>
    </source>
</evidence>
<dbReference type="Pfam" id="PF02518">
    <property type="entry name" value="HATPase_c"/>
    <property type="match status" value="1"/>
</dbReference>
<feature type="transmembrane region" description="Helical" evidence="14">
    <location>
        <begin position="206"/>
        <end position="231"/>
    </location>
</feature>
<dbReference type="SUPFAM" id="SSF55874">
    <property type="entry name" value="ATPase domain of HSP90 chaperone/DNA topoisomerase II/histidine kinase"/>
    <property type="match status" value="1"/>
</dbReference>
<keyword evidence="4" id="KW-1003">Cell membrane</keyword>
<keyword evidence="18" id="KW-1185">Reference proteome</keyword>
<dbReference type="AlphaFoldDB" id="A0A1M6S1S6"/>
<keyword evidence="7 14" id="KW-0812">Transmembrane</keyword>
<dbReference type="InterPro" id="IPR036097">
    <property type="entry name" value="HisK_dim/P_sf"/>
</dbReference>
<dbReference type="FunFam" id="1.10.287.130:FF:000001">
    <property type="entry name" value="Two-component sensor histidine kinase"/>
    <property type="match status" value="1"/>
</dbReference>
<evidence type="ECO:0000256" key="1">
    <source>
        <dbReference type="ARBA" id="ARBA00000085"/>
    </source>
</evidence>
<dbReference type="InterPro" id="IPR036890">
    <property type="entry name" value="HATPase_C_sf"/>
</dbReference>
<name>A0A1M6S1S6_9FIRM</name>
<evidence type="ECO:0000256" key="2">
    <source>
        <dbReference type="ARBA" id="ARBA00004651"/>
    </source>
</evidence>
<dbReference type="InterPro" id="IPR003661">
    <property type="entry name" value="HisK_dim/P_dom"/>
</dbReference>
<dbReference type="Gene3D" id="6.10.340.10">
    <property type="match status" value="1"/>
</dbReference>
<dbReference type="SMART" id="SM00388">
    <property type="entry name" value="HisKA"/>
    <property type="match status" value="1"/>
</dbReference>
<dbReference type="InterPro" id="IPR003660">
    <property type="entry name" value="HAMP_dom"/>
</dbReference>
<dbReference type="CDD" id="cd06225">
    <property type="entry name" value="HAMP"/>
    <property type="match status" value="1"/>
</dbReference>
<dbReference type="STRING" id="1121421.SAMN02745123_01678"/>
<keyword evidence="6" id="KW-0808">Transferase</keyword>
<keyword evidence="12" id="KW-0902">Two-component regulatory system</keyword>
<dbReference type="InterPro" id="IPR050398">
    <property type="entry name" value="HssS/ArlS-like"/>
</dbReference>
<dbReference type="FunFam" id="3.30.565.10:FF:000006">
    <property type="entry name" value="Sensor histidine kinase WalK"/>
    <property type="match status" value="1"/>
</dbReference>
<evidence type="ECO:0000256" key="12">
    <source>
        <dbReference type="ARBA" id="ARBA00023012"/>
    </source>
</evidence>
<dbReference type="EC" id="2.7.13.3" evidence="3"/>
<evidence type="ECO:0000313" key="18">
    <source>
        <dbReference type="Proteomes" id="UP000183997"/>
    </source>
</evidence>
<proteinExistence type="predicted"/>
<dbReference type="EMBL" id="FRAR01000012">
    <property type="protein sequence ID" value="SHK38643.1"/>
    <property type="molecule type" value="Genomic_DNA"/>
</dbReference>
<keyword evidence="8" id="KW-0547">Nucleotide-binding</keyword>
<dbReference type="GO" id="GO:0000155">
    <property type="term" value="F:phosphorelay sensor kinase activity"/>
    <property type="evidence" value="ECO:0007669"/>
    <property type="project" value="InterPro"/>
</dbReference>
<dbReference type="RefSeq" id="WP_072913008.1">
    <property type="nucleotide sequence ID" value="NZ_FRAR01000012.1"/>
</dbReference>
<evidence type="ECO:0000256" key="11">
    <source>
        <dbReference type="ARBA" id="ARBA00022989"/>
    </source>
</evidence>
<dbReference type="SUPFAM" id="SSF47384">
    <property type="entry name" value="Homodimeric domain of signal transducing histidine kinase"/>
    <property type="match status" value="1"/>
</dbReference>
<dbReference type="Pfam" id="PF00672">
    <property type="entry name" value="HAMP"/>
    <property type="match status" value="1"/>
</dbReference>
<keyword evidence="10" id="KW-0067">ATP-binding</keyword>
<comment type="catalytic activity">
    <reaction evidence="1">
        <text>ATP + protein L-histidine = ADP + protein N-phospho-L-histidine.</text>
        <dbReference type="EC" id="2.7.13.3"/>
    </reaction>
</comment>
<dbReference type="CDD" id="cd00075">
    <property type="entry name" value="HATPase"/>
    <property type="match status" value="1"/>
</dbReference>
<dbReference type="GO" id="GO:0005886">
    <property type="term" value="C:plasma membrane"/>
    <property type="evidence" value="ECO:0007669"/>
    <property type="project" value="UniProtKB-SubCell"/>
</dbReference>
<evidence type="ECO:0000256" key="3">
    <source>
        <dbReference type="ARBA" id="ARBA00012438"/>
    </source>
</evidence>
<dbReference type="Gene3D" id="3.30.565.10">
    <property type="entry name" value="Histidine kinase-like ATPase, C-terminal domain"/>
    <property type="match status" value="1"/>
</dbReference>
<feature type="domain" description="Histidine kinase" evidence="15">
    <location>
        <begin position="296"/>
        <end position="509"/>
    </location>
</feature>
<evidence type="ECO:0000256" key="13">
    <source>
        <dbReference type="ARBA" id="ARBA00023136"/>
    </source>
</evidence>
<evidence type="ECO:0000259" key="16">
    <source>
        <dbReference type="PROSITE" id="PS50885"/>
    </source>
</evidence>
<dbReference type="SMART" id="SM00304">
    <property type="entry name" value="HAMP"/>
    <property type="match status" value="1"/>
</dbReference>
<keyword evidence="5" id="KW-0597">Phosphoprotein</keyword>
<evidence type="ECO:0000256" key="9">
    <source>
        <dbReference type="ARBA" id="ARBA00022777"/>
    </source>
</evidence>
<keyword evidence="9 17" id="KW-0418">Kinase</keyword>
<dbReference type="InterPro" id="IPR005467">
    <property type="entry name" value="His_kinase_dom"/>
</dbReference>
<dbReference type="PROSITE" id="PS50885">
    <property type="entry name" value="HAMP"/>
    <property type="match status" value="1"/>
</dbReference>
<dbReference type="SMART" id="SM00387">
    <property type="entry name" value="HATPase_c"/>
    <property type="match status" value="1"/>
</dbReference>
<evidence type="ECO:0000256" key="7">
    <source>
        <dbReference type="ARBA" id="ARBA00022692"/>
    </source>
</evidence>
<organism evidence="17 18">
    <name type="scientific">Desulforamulus aeronauticus DSM 10349</name>
    <dbReference type="NCBI Taxonomy" id="1121421"/>
    <lineage>
        <taxon>Bacteria</taxon>
        <taxon>Bacillati</taxon>
        <taxon>Bacillota</taxon>
        <taxon>Clostridia</taxon>
        <taxon>Eubacteriales</taxon>
        <taxon>Peptococcaceae</taxon>
        <taxon>Desulforamulus</taxon>
    </lineage>
</organism>
<evidence type="ECO:0000256" key="5">
    <source>
        <dbReference type="ARBA" id="ARBA00022553"/>
    </source>
</evidence>
<comment type="subcellular location">
    <subcellularLocation>
        <location evidence="2">Cell membrane</location>
        <topology evidence="2">Multi-pass membrane protein</topology>
    </subcellularLocation>
</comment>
<evidence type="ECO:0000256" key="4">
    <source>
        <dbReference type="ARBA" id="ARBA00022475"/>
    </source>
</evidence>
<dbReference type="Pfam" id="PF00512">
    <property type="entry name" value="HisKA"/>
    <property type="match status" value="1"/>
</dbReference>
<protein>
    <recommendedName>
        <fullName evidence="3">histidine kinase</fullName>
        <ecNumber evidence="3">2.7.13.3</ecNumber>
    </recommendedName>
</protein>
<dbReference type="PROSITE" id="PS50109">
    <property type="entry name" value="HIS_KIN"/>
    <property type="match status" value="1"/>
</dbReference>
<dbReference type="PANTHER" id="PTHR45528:SF1">
    <property type="entry name" value="SENSOR HISTIDINE KINASE CPXA"/>
    <property type="match status" value="1"/>
</dbReference>
<dbReference type="SUPFAM" id="SSF158472">
    <property type="entry name" value="HAMP domain-like"/>
    <property type="match status" value="1"/>
</dbReference>
<dbReference type="Gene3D" id="1.10.287.130">
    <property type="match status" value="1"/>
</dbReference>
<evidence type="ECO:0000259" key="15">
    <source>
        <dbReference type="PROSITE" id="PS50109"/>
    </source>
</evidence>
<feature type="transmembrane region" description="Helical" evidence="14">
    <location>
        <begin position="55"/>
        <end position="81"/>
    </location>
</feature>
<reference evidence="18" key="1">
    <citation type="submission" date="2016-11" db="EMBL/GenBank/DDBJ databases">
        <authorList>
            <person name="Varghese N."/>
            <person name="Submissions S."/>
        </authorList>
    </citation>
    <scope>NUCLEOTIDE SEQUENCE [LARGE SCALE GENOMIC DNA]</scope>
    <source>
        <strain evidence="18">DSM 10349</strain>
    </source>
</reference>
<gene>
    <name evidence="17" type="ORF">SAMN02745123_01678</name>
</gene>
<keyword evidence="11 14" id="KW-1133">Transmembrane helix</keyword>
<evidence type="ECO:0000313" key="17">
    <source>
        <dbReference type="EMBL" id="SHK38643.1"/>
    </source>
</evidence>
<dbReference type="InterPro" id="IPR003594">
    <property type="entry name" value="HATPase_dom"/>
</dbReference>
<evidence type="ECO:0000256" key="6">
    <source>
        <dbReference type="ARBA" id="ARBA00022679"/>
    </source>
</evidence>